<evidence type="ECO:0000256" key="1">
    <source>
        <dbReference type="SAM" id="MobiDB-lite"/>
    </source>
</evidence>
<sequence length="366" mass="41160">MTESPESVDGTTDAPGESTEETPTTTTTPVVTTTTPLIPYTHQARVNVSIKLTSAVYTTDLAIKTSDAYKSLKTKVVDTLKEILTSKLGEGNFEIVDVTFSHGSVVVKYELAVKKETVGQTLDTIVRTVKEVVKEGSFGSFTADPNFVTATKLYSYYGRFTITNHQYSDNLAEVTSKQYQELSAEVSKQLVLKNAISQEKLVQIMKDYLGENNGKMGSFEVNAESIQFSDSRWLPAVLGSVISLVLVILIVILTIFTVRKFRKRRDHNSAESDATTIYSPTGAKRPMFWQQRSQAMPEGLNVSERYERQRMDVVSQAMKDAKHIDWSVMRNFAHRNVSQPDDMLHRDNRTSRRQNGGDEWAWTETR</sequence>
<dbReference type="EMBL" id="JAODUO010001701">
    <property type="protein sequence ID" value="KAK2159628.1"/>
    <property type="molecule type" value="Genomic_DNA"/>
</dbReference>
<evidence type="ECO:0000313" key="4">
    <source>
        <dbReference type="EMBL" id="KAK2159628.1"/>
    </source>
</evidence>
<dbReference type="SUPFAM" id="SSF82671">
    <property type="entry name" value="SEA domain"/>
    <property type="match status" value="2"/>
</dbReference>
<dbReference type="Pfam" id="PF01390">
    <property type="entry name" value="SEA"/>
    <property type="match status" value="2"/>
</dbReference>
<name>A0AAD9JWA2_RIDPI</name>
<feature type="domain" description="SEA" evidence="3">
    <location>
        <begin position="42"/>
        <end position="155"/>
    </location>
</feature>
<keyword evidence="2" id="KW-0472">Membrane</keyword>
<proteinExistence type="predicted"/>
<comment type="caution">
    <text evidence="4">The sequence shown here is derived from an EMBL/GenBank/DDBJ whole genome shotgun (WGS) entry which is preliminary data.</text>
</comment>
<keyword evidence="2" id="KW-1133">Transmembrane helix</keyword>
<accession>A0AAD9JWA2</accession>
<feature type="region of interest" description="Disordered" evidence="1">
    <location>
        <begin position="1"/>
        <end position="34"/>
    </location>
</feature>
<dbReference type="InterPro" id="IPR036364">
    <property type="entry name" value="SEA_dom_sf"/>
</dbReference>
<evidence type="ECO:0000259" key="3">
    <source>
        <dbReference type="PROSITE" id="PS50024"/>
    </source>
</evidence>
<dbReference type="AlphaFoldDB" id="A0AAD9JWA2"/>
<dbReference type="Proteomes" id="UP001209878">
    <property type="component" value="Unassembled WGS sequence"/>
</dbReference>
<reference evidence="4" key="1">
    <citation type="journal article" date="2023" name="Mol. Biol. Evol.">
        <title>Third-Generation Sequencing Reveals the Adaptive Role of the Epigenome in Three Deep-Sea Polychaetes.</title>
        <authorList>
            <person name="Perez M."/>
            <person name="Aroh O."/>
            <person name="Sun Y."/>
            <person name="Lan Y."/>
            <person name="Juniper S.K."/>
            <person name="Young C.R."/>
            <person name="Angers B."/>
            <person name="Qian P.Y."/>
        </authorList>
    </citation>
    <scope>NUCLEOTIDE SEQUENCE</scope>
    <source>
        <strain evidence="4">R07B-5</strain>
    </source>
</reference>
<dbReference type="InterPro" id="IPR000082">
    <property type="entry name" value="SEA_dom"/>
</dbReference>
<evidence type="ECO:0000256" key="2">
    <source>
        <dbReference type="SAM" id="Phobius"/>
    </source>
</evidence>
<keyword evidence="5" id="KW-1185">Reference proteome</keyword>
<feature type="region of interest" description="Disordered" evidence="1">
    <location>
        <begin position="339"/>
        <end position="366"/>
    </location>
</feature>
<evidence type="ECO:0000313" key="5">
    <source>
        <dbReference type="Proteomes" id="UP001209878"/>
    </source>
</evidence>
<dbReference type="Gene3D" id="3.30.70.960">
    <property type="entry name" value="SEA domain"/>
    <property type="match status" value="1"/>
</dbReference>
<protein>
    <recommendedName>
        <fullName evidence="3">SEA domain-containing protein</fullName>
    </recommendedName>
</protein>
<feature type="compositionally biased region" description="Low complexity" evidence="1">
    <location>
        <begin position="21"/>
        <end position="34"/>
    </location>
</feature>
<dbReference type="PROSITE" id="PS50024">
    <property type="entry name" value="SEA"/>
    <property type="match status" value="1"/>
</dbReference>
<feature type="transmembrane region" description="Helical" evidence="2">
    <location>
        <begin position="233"/>
        <end position="258"/>
    </location>
</feature>
<gene>
    <name evidence="4" type="ORF">NP493_1693g00033</name>
</gene>
<keyword evidence="2" id="KW-0812">Transmembrane</keyword>
<organism evidence="4 5">
    <name type="scientific">Ridgeia piscesae</name>
    <name type="common">Tubeworm</name>
    <dbReference type="NCBI Taxonomy" id="27915"/>
    <lineage>
        <taxon>Eukaryota</taxon>
        <taxon>Metazoa</taxon>
        <taxon>Spiralia</taxon>
        <taxon>Lophotrochozoa</taxon>
        <taxon>Annelida</taxon>
        <taxon>Polychaeta</taxon>
        <taxon>Sedentaria</taxon>
        <taxon>Canalipalpata</taxon>
        <taxon>Sabellida</taxon>
        <taxon>Siboglinidae</taxon>
        <taxon>Ridgeia</taxon>
    </lineage>
</organism>